<dbReference type="GO" id="GO:0046872">
    <property type="term" value="F:metal ion binding"/>
    <property type="evidence" value="ECO:0007669"/>
    <property type="project" value="UniProtKB-KW"/>
</dbReference>
<dbReference type="SUPFAM" id="SSF81301">
    <property type="entry name" value="Nucleotidyltransferase"/>
    <property type="match status" value="1"/>
</dbReference>
<dbReference type="GO" id="GO:0005737">
    <property type="term" value="C:cytoplasm"/>
    <property type="evidence" value="ECO:0007669"/>
    <property type="project" value="UniProtKB-SubCell"/>
</dbReference>
<dbReference type="InterPro" id="IPR002058">
    <property type="entry name" value="PAP_assoc"/>
</dbReference>
<dbReference type="GO" id="GO:0031123">
    <property type="term" value="P:RNA 3'-end processing"/>
    <property type="evidence" value="ECO:0007669"/>
    <property type="project" value="TreeGrafter"/>
</dbReference>
<reference evidence="13" key="1">
    <citation type="submission" date="2023-03" db="EMBL/GenBank/DDBJ databases">
        <title>Mating type loci evolution in Malassezia.</title>
        <authorList>
            <person name="Coelho M.A."/>
        </authorList>
    </citation>
    <scope>NUCLEOTIDE SEQUENCE</scope>
    <source>
        <strain evidence="13">CBS 7876</strain>
    </source>
</reference>
<dbReference type="Gene3D" id="3.30.460.10">
    <property type="entry name" value="Beta Polymerase, domain 2"/>
    <property type="match status" value="1"/>
</dbReference>
<keyword evidence="13" id="KW-0548">Nucleotidyltransferase</keyword>
<evidence type="ECO:0000256" key="10">
    <source>
        <dbReference type="SAM" id="MobiDB-lite"/>
    </source>
</evidence>
<accession>A0AAF0IQW8</accession>
<dbReference type="Gene3D" id="1.10.1410.10">
    <property type="match status" value="1"/>
</dbReference>
<dbReference type="PANTHER" id="PTHR12271">
    <property type="entry name" value="POLY A POLYMERASE CID PAP -RELATED"/>
    <property type="match status" value="1"/>
</dbReference>
<evidence type="ECO:0000259" key="12">
    <source>
        <dbReference type="Pfam" id="PF22600"/>
    </source>
</evidence>
<evidence type="ECO:0000313" key="13">
    <source>
        <dbReference type="EMBL" id="WFD02000.1"/>
    </source>
</evidence>
<dbReference type="InterPro" id="IPR043519">
    <property type="entry name" value="NT_sf"/>
</dbReference>
<feature type="region of interest" description="Disordered" evidence="10">
    <location>
        <begin position="1"/>
        <end position="88"/>
    </location>
</feature>
<feature type="domain" description="Poly(A) RNA polymerase mitochondrial-like central palm" evidence="12">
    <location>
        <begin position="97"/>
        <end position="246"/>
    </location>
</feature>
<comment type="cofactor">
    <cofactor evidence="1">
        <name>Mn(2+)</name>
        <dbReference type="ChEBI" id="CHEBI:29035"/>
    </cofactor>
</comment>
<feature type="compositionally biased region" description="Pro residues" evidence="10">
    <location>
        <begin position="1"/>
        <end position="17"/>
    </location>
</feature>
<evidence type="ECO:0000313" key="14">
    <source>
        <dbReference type="Proteomes" id="UP001214603"/>
    </source>
</evidence>
<dbReference type="GO" id="GO:1990817">
    <property type="term" value="F:poly(A) RNA polymerase activity"/>
    <property type="evidence" value="ECO:0007669"/>
    <property type="project" value="UniProtKB-EC"/>
</dbReference>
<feature type="domain" description="PAP-associated" evidence="11">
    <location>
        <begin position="344"/>
        <end position="395"/>
    </location>
</feature>
<keyword evidence="8" id="KW-0479">Metal-binding</keyword>
<feature type="compositionally biased region" description="Low complexity" evidence="10">
    <location>
        <begin position="57"/>
        <end position="77"/>
    </location>
</feature>
<dbReference type="Proteomes" id="UP001214603">
    <property type="component" value="Chromosome 1"/>
</dbReference>
<comment type="subcellular location">
    <subcellularLocation>
        <location evidence="3">Cytoplasm</location>
    </subcellularLocation>
</comment>
<dbReference type="EC" id="2.7.7.19" evidence="5"/>
<feature type="region of interest" description="Disordered" evidence="10">
    <location>
        <begin position="581"/>
        <end position="616"/>
    </location>
</feature>
<dbReference type="Pfam" id="PF03828">
    <property type="entry name" value="PAP_assoc"/>
    <property type="match status" value="1"/>
</dbReference>
<keyword evidence="6" id="KW-0963">Cytoplasm</keyword>
<keyword evidence="14" id="KW-1185">Reference proteome</keyword>
<organism evidence="13 14">
    <name type="scientific">Malassezia obtusa</name>
    <dbReference type="NCBI Taxonomy" id="76774"/>
    <lineage>
        <taxon>Eukaryota</taxon>
        <taxon>Fungi</taxon>
        <taxon>Dikarya</taxon>
        <taxon>Basidiomycota</taxon>
        <taxon>Ustilaginomycotina</taxon>
        <taxon>Malasseziomycetes</taxon>
        <taxon>Malasseziales</taxon>
        <taxon>Malasseziaceae</taxon>
        <taxon>Malassezia</taxon>
    </lineage>
</organism>
<evidence type="ECO:0000256" key="6">
    <source>
        <dbReference type="ARBA" id="ARBA00022490"/>
    </source>
</evidence>
<name>A0AAF0IQW8_9BASI</name>
<dbReference type="PANTHER" id="PTHR12271:SF40">
    <property type="entry name" value="POLY(A) RNA POLYMERASE GLD2"/>
    <property type="match status" value="1"/>
</dbReference>
<evidence type="ECO:0000259" key="11">
    <source>
        <dbReference type="Pfam" id="PF03828"/>
    </source>
</evidence>
<evidence type="ECO:0000256" key="1">
    <source>
        <dbReference type="ARBA" id="ARBA00001936"/>
    </source>
</evidence>
<comment type="similarity">
    <text evidence="4">Belongs to the DNA polymerase type-B-like family.</text>
</comment>
<evidence type="ECO:0000256" key="7">
    <source>
        <dbReference type="ARBA" id="ARBA00022679"/>
    </source>
</evidence>
<sequence>MEPTPGPAAPAAAPPAPRTQGGVDAAPADARPTRRRSLSTDASLPRAPPSAPRDALRAPPSAPGASTSARASAAHTPQRGRAPGAPTQTYERHTADLTHAMLDFLTPALPTEEEYHIKEATRHQLERLAARVSPGARLLAFGSMANGFALRNSDMDLCCLLNHDAEAGEPKSASEMVEILGELIRKGASRAHAETDFHVLPLPKARIPIIKIHRRATEAVPCDIACDIGFDNRLALENTRLLLSYAMIDPPRLRTLVLFLKVWTKRRKLNSPYTGTLSSYGYTLLVLFYLIHVKRPPVLPNLQRVLPGRALRADEVELEGFNVYFYDDIDTLRREWHSACREPVGELLLDFFRYFARDFNYAKDAISLHTEAGLVSKESRGWTGEHLCIEDPFQHGYNVSRTVTKDGLYTIRGEFMRAGRLLSNRSARAAALLEELCEERDDGLTRAPDFPSARRHDGPRSLPRYMPREPLDAPFAPPLDFGKGLGITQGTTYPPAPAFLAPVPPPDGARMGYMPYAMPVMPGMPTLMPYAPERARPMRSLSDTTGPTTPVRGTYADEEAVQLSPAPPPEVLHGLSGLEHEHAAARAVPGAPPAPPAAGSPASEAEGGVFSMSPVT</sequence>
<gene>
    <name evidence="13" type="ORF">MOBT1_000683</name>
</gene>
<proteinExistence type="inferred from homology"/>
<keyword evidence="7 13" id="KW-0808">Transferase</keyword>
<dbReference type="EMBL" id="CP119934">
    <property type="protein sequence ID" value="WFD02000.1"/>
    <property type="molecule type" value="Genomic_DNA"/>
</dbReference>
<evidence type="ECO:0000256" key="9">
    <source>
        <dbReference type="ARBA" id="ARBA00022842"/>
    </source>
</evidence>
<feature type="region of interest" description="Disordered" evidence="10">
    <location>
        <begin position="443"/>
        <end position="473"/>
    </location>
</feature>
<evidence type="ECO:0000256" key="5">
    <source>
        <dbReference type="ARBA" id="ARBA00012388"/>
    </source>
</evidence>
<dbReference type="CDD" id="cd05402">
    <property type="entry name" value="NT_PAP_TUTase"/>
    <property type="match status" value="1"/>
</dbReference>
<dbReference type="SUPFAM" id="SSF81631">
    <property type="entry name" value="PAP/OAS1 substrate-binding domain"/>
    <property type="match status" value="1"/>
</dbReference>
<evidence type="ECO:0000256" key="2">
    <source>
        <dbReference type="ARBA" id="ARBA00001946"/>
    </source>
</evidence>
<evidence type="ECO:0000256" key="4">
    <source>
        <dbReference type="ARBA" id="ARBA00008593"/>
    </source>
</evidence>
<dbReference type="Pfam" id="PF22600">
    <property type="entry name" value="MTPAP-like_central"/>
    <property type="match status" value="1"/>
</dbReference>
<protein>
    <recommendedName>
        <fullName evidence="5">polynucleotide adenylyltransferase</fullName>
        <ecNumber evidence="5">2.7.7.19</ecNumber>
    </recommendedName>
</protein>
<dbReference type="AlphaFoldDB" id="A0AAF0IQW8"/>
<dbReference type="InterPro" id="IPR054708">
    <property type="entry name" value="MTPAP-like_central"/>
</dbReference>
<comment type="cofactor">
    <cofactor evidence="2">
        <name>Mg(2+)</name>
        <dbReference type="ChEBI" id="CHEBI:18420"/>
    </cofactor>
</comment>
<feature type="compositionally biased region" description="Low complexity" evidence="10">
    <location>
        <begin position="599"/>
        <end position="609"/>
    </location>
</feature>
<dbReference type="GO" id="GO:0010605">
    <property type="term" value="P:negative regulation of macromolecule metabolic process"/>
    <property type="evidence" value="ECO:0007669"/>
    <property type="project" value="UniProtKB-ARBA"/>
</dbReference>
<evidence type="ECO:0000256" key="8">
    <source>
        <dbReference type="ARBA" id="ARBA00022723"/>
    </source>
</evidence>
<keyword evidence="9" id="KW-0460">Magnesium</keyword>
<evidence type="ECO:0000256" key="3">
    <source>
        <dbReference type="ARBA" id="ARBA00004496"/>
    </source>
</evidence>